<proteinExistence type="predicted"/>
<organism evidence="1">
    <name type="scientific">marine sediment metagenome</name>
    <dbReference type="NCBI Taxonomy" id="412755"/>
    <lineage>
        <taxon>unclassified sequences</taxon>
        <taxon>metagenomes</taxon>
        <taxon>ecological metagenomes</taxon>
    </lineage>
</organism>
<accession>X1IWS2</accession>
<dbReference type="AlphaFoldDB" id="X1IWS2"/>
<comment type="caution">
    <text evidence="1">The sequence shown here is derived from an EMBL/GenBank/DDBJ whole genome shotgun (WGS) entry which is preliminary data.</text>
</comment>
<name>X1IWS2_9ZZZZ</name>
<reference evidence="1" key="1">
    <citation type="journal article" date="2014" name="Front. Microbiol.">
        <title>High frequency of phylogenetically diverse reductive dehalogenase-homologous genes in deep subseafloor sedimentary metagenomes.</title>
        <authorList>
            <person name="Kawai M."/>
            <person name="Futagami T."/>
            <person name="Toyoda A."/>
            <person name="Takaki Y."/>
            <person name="Nishi S."/>
            <person name="Hori S."/>
            <person name="Arai W."/>
            <person name="Tsubouchi T."/>
            <person name="Morono Y."/>
            <person name="Uchiyama I."/>
            <person name="Ito T."/>
            <person name="Fujiyama A."/>
            <person name="Inagaki F."/>
            <person name="Takami H."/>
        </authorList>
    </citation>
    <scope>NUCLEOTIDE SEQUENCE</scope>
    <source>
        <strain evidence="1">Expedition CK06-06</strain>
    </source>
</reference>
<dbReference type="EMBL" id="BARU01032797">
    <property type="protein sequence ID" value="GAH61963.1"/>
    <property type="molecule type" value="Genomic_DNA"/>
</dbReference>
<sequence length="75" mass="8798">NITFGARTFKDGIVGAVMYDNFWMWLEDHEWIKEIDFGSAFYGSGLNPFSWNCNVDLPTDAEVIYTIDYELEVRY</sequence>
<gene>
    <name evidence="1" type="ORF">S03H2_51673</name>
</gene>
<evidence type="ECO:0000313" key="1">
    <source>
        <dbReference type="EMBL" id="GAH61963.1"/>
    </source>
</evidence>
<protein>
    <submittedName>
        <fullName evidence="1">Uncharacterized protein</fullName>
    </submittedName>
</protein>
<feature type="non-terminal residue" evidence="1">
    <location>
        <position position="1"/>
    </location>
</feature>